<dbReference type="EMBL" id="CAMXCT030000864">
    <property type="protein sequence ID" value="CAL4771447.1"/>
    <property type="molecule type" value="Genomic_DNA"/>
</dbReference>
<evidence type="ECO:0000313" key="3">
    <source>
        <dbReference type="EMBL" id="CAI3984135.1"/>
    </source>
</evidence>
<dbReference type="EMBL" id="CAMXCT020000864">
    <property type="protein sequence ID" value="CAL1137510.1"/>
    <property type="molecule type" value="Genomic_DNA"/>
</dbReference>
<feature type="region of interest" description="Disordered" evidence="1">
    <location>
        <begin position="561"/>
        <end position="584"/>
    </location>
</feature>
<feature type="transmembrane region" description="Helical" evidence="2">
    <location>
        <begin position="6"/>
        <end position="23"/>
    </location>
</feature>
<keyword evidence="5" id="KW-1185">Reference proteome</keyword>
<evidence type="ECO:0000313" key="4">
    <source>
        <dbReference type="EMBL" id="CAL4771447.1"/>
    </source>
</evidence>
<organism evidence="3">
    <name type="scientific">Cladocopium goreaui</name>
    <dbReference type="NCBI Taxonomy" id="2562237"/>
    <lineage>
        <taxon>Eukaryota</taxon>
        <taxon>Sar</taxon>
        <taxon>Alveolata</taxon>
        <taxon>Dinophyceae</taxon>
        <taxon>Suessiales</taxon>
        <taxon>Symbiodiniaceae</taxon>
        <taxon>Cladocopium</taxon>
    </lineage>
</organism>
<comment type="caution">
    <text evidence="3">The sequence shown here is derived from an EMBL/GenBank/DDBJ whole genome shotgun (WGS) entry which is preliminary data.</text>
</comment>
<proteinExistence type="predicted"/>
<feature type="compositionally biased region" description="Polar residues" evidence="1">
    <location>
        <begin position="564"/>
        <end position="575"/>
    </location>
</feature>
<name>A0A9P1C2Y5_9DINO</name>
<protein>
    <submittedName>
        <fullName evidence="3">Uncharacterized protein</fullName>
    </submittedName>
</protein>
<feature type="transmembrane region" description="Helical" evidence="2">
    <location>
        <begin position="35"/>
        <end position="54"/>
    </location>
</feature>
<keyword evidence="2" id="KW-0812">Transmembrane</keyword>
<dbReference type="OrthoDB" id="1658288at2759"/>
<evidence type="ECO:0000256" key="2">
    <source>
        <dbReference type="SAM" id="Phobius"/>
    </source>
</evidence>
<sequence length="1826" mass="198932">MARSPAGATFLGPAVLAVACFYGEAHGSVKQIGSFCLGLSLVLALIWVYSFWALHVARPLAPVKKQISASSRKVSLEWSASDDFEDFAPLLALKQLDFTGENITGALVQELRLDLEATLQAGSHELKISERTGLQLNVTDKMAKQKCKLLLEAKPPSPQHEAVASSLLFHLPGIQLRGVAGALDGLWELWANQGAPTASSSMGSCLRWIAVLLLQLLEVALPISLHTVEGAAVGQEFLLFFTGAVGFIPFERVHLPAFVLPRLHAPLSGLLSANPLVGQRIRKSASPPVAHPGLLAAWKFSADVSILPFGLDVMLRMRDGSISAFQGMLLSEDSLRARCESSGSLDKDKLKIEVDSFSVTSAGAGDGRDKGIGGSASIEVGLGIGMFFTQKSPKVSLPDLFFSAASGHALRPGSLDFRCKVNLAQNSELPEPLRVTFRDEHPLMLGSANVAARLQRLALKGSLSLQQTLPMQRKRDLLQLPQTNLSFETSLELEEETSFMDDGFSTIRFQGVQCSAEGRLWSEGQECLMAKALVQASGFIAAQFRAASLVQALIEAETAAARLSGSSPNKGQSESTGDEEGQYTSVRVGDVLQVDVGGSAKVIGHAQLRLNPTEPKEPVLERSLSPVSRGRVEAEKLTVADIADDDGCESIEGEDRMPLLRVSIAGSEASIEMGECRAQVGDLALTIPKAQMKVDAIEAEINAEGIGQTHLRLTWDGLGQPLLQHTAKQRSVLFPQPPSSSGLKVEIGDMGQVGIALDDEPDMAACGNRLLDDETWFTPLLELAAILNLEATTKRLLNFARVVRNVMRSEDITEPKDVIPTGRMARVIARILQEIGTDGQHVADAEPTRLEQDIYGVVEGAVGGKGLDVTRITRLLWDHLPSEACSFVQEYTAEVDFAIKWFDSVLKPTEPTSGPDPGKATEAPPSQKFRRELQEVAPCASRLYEAVARPGQLSRQVEEQLLRAAPYLTGKQVEHLLRHANVGVTLRQRLKFLLGLKRRVEKVAQGYGGPAFMPQGMAVGFFLATAIRASFAGVEKTASSQRLLSRSTEEPKKASTRLAGVLREQRAVAQELSRLQERQRLLLEEALILSGLEQRSASDPMLVVDDTPCKSLTPNENPSSMSSMLSCLALPAAAPAAAVVSANAAYAQRLQAPKPEPGTGTSSTGSASVVRSQVPHELFDLGSSLLGPMEVAILLQSGLAAVPQGRQVQQNQRMLLEMMVSQPPLFLKGVLYELSNNGSARVLGNHLMALLDLTQDAIRPNARLDVADLLTQALGVSMPRRSDFMAGGSSASRSYLLLVHRAAKHVLEECGPYVALKHWLQRSEVPLPAVRDVPMPSAERAIAAAQHAIEVADAAGDEWLKVRGAPWYDGALEDSSPAEPKEEQLRNEARKLYTMAFEACAMALKGSQEVLHQEWFQTFWARNYDALTVVSVLQNVQMDVDKTRKWVDGQLRHGTSTSTDYKGVREACDALWQKNPRSEACLVDCLIEILFYDPADRLKYRRDALMQLIIEEPPGHLNFTVVSAMGVITEGAKGTEMAATYARLRERRGVEVVRADTATLQSVDYNAACVEKTVKEVSTPWGWVGYSQGCANAFRAESMMLQGTPEQQRLMSTFRCRQLLFSAANGSAHATCGDWKLLRALVDGERFLKRFQASMSAATQNLALDLLQNALSSRLAYAVLGSVQSLTHEGARTMWRDGQHAHAPSTSMRGVVESHTLPECLMFVSNIILQQMDYSQRQDTQVAVEEAVAYPTSIRNANAELLKRVDMRSAIQRTHHWSPLHEEVLFLTTSGDDPLAMFDTPKDRHVFPWLEVNTRFGVIQRKDECS</sequence>
<reference evidence="3" key="1">
    <citation type="submission" date="2022-10" db="EMBL/GenBank/DDBJ databases">
        <authorList>
            <person name="Chen Y."/>
            <person name="Dougan E. K."/>
            <person name="Chan C."/>
            <person name="Rhodes N."/>
            <person name="Thang M."/>
        </authorList>
    </citation>
    <scope>NUCLEOTIDE SEQUENCE</scope>
</reference>
<evidence type="ECO:0000256" key="1">
    <source>
        <dbReference type="SAM" id="MobiDB-lite"/>
    </source>
</evidence>
<dbReference type="Proteomes" id="UP001152797">
    <property type="component" value="Unassembled WGS sequence"/>
</dbReference>
<evidence type="ECO:0000313" key="5">
    <source>
        <dbReference type="Proteomes" id="UP001152797"/>
    </source>
</evidence>
<dbReference type="EMBL" id="CAMXCT010000864">
    <property type="protein sequence ID" value="CAI3984135.1"/>
    <property type="molecule type" value="Genomic_DNA"/>
</dbReference>
<accession>A0A9P1C2Y5</accession>
<keyword evidence="2" id="KW-0472">Membrane</keyword>
<reference evidence="4 5" key="2">
    <citation type="submission" date="2024-05" db="EMBL/GenBank/DDBJ databases">
        <authorList>
            <person name="Chen Y."/>
            <person name="Shah S."/>
            <person name="Dougan E. K."/>
            <person name="Thang M."/>
            <person name="Chan C."/>
        </authorList>
    </citation>
    <scope>NUCLEOTIDE SEQUENCE [LARGE SCALE GENOMIC DNA]</scope>
</reference>
<keyword evidence="2" id="KW-1133">Transmembrane helix</keyword>
<feature type="region of interest" description="Disordered" evidence="1">
    <location>
        <begin position="908"/>
        <end position="927"/>
    </location>
</feature>
<gene>
    <name evidence="3" type="ORF">C1SCF055_LOCUS11685</name>
</gene>
<dbReference type="PROSITE" id="PS51257">
    <property type="entry name" value="PROKAR_LIPOPROTEIN"/>
    <property type="match status" value="1"/>
</dbReference>